<dbReference type="Pfam" id="PF08238">
    <property type="entry name" value="Sel1"/>
    <property type="match status" value="1"/>
</dbReference>
<dbReference type="SUPFAM" id="SSF81901">
    <property type="entry name" value="HCP-like"/>
    <property type="match status" value="1"/>
</dbReference>
<name>A0A9N9BTZ1_9GLOM</name>
<feature type="compositionally biased region" description="Basic and acidic residues" evidence="1">
    <location>
        <begin position="122"/>
        <end position="131"/>
    </location>
</feature>
<proteinExistence type="predicted"/>
<feature type="non-terminal residue" evidence="2">
    <location>
        <position position="131"/>
    </location>
</feature>
<dbReference type="AlphaFoldDB" id="A0A9N9BTZ1"/>
<dbReference type="InterPro" id="IPR006597">
    <property type="entry name" value="Sel1-like"/>
</dbReference>
<dbReference type="InterPro" id="IPR011990">
    <property type="entry name" value="TPR-like_helical_dom_sf"/>
</dbReference>
<protein>
    <submittedName>
        <fullName evidence="2">147_t:CDS:1</fullName>
    </submittedName>
</protein>
<dbReference type="EMBL" id="CAJVPS010002954">
    <property type="protein sequence ID" value="CAG8579709.1"/>
    <property type="molecule type" value="Genomic_DNA"/>
</dbReference>
<accession>A0A9N9BTZ1</accession>
<feature type="region of interest" description="Disordered" evidence="1">
    <location>
        <begin position="65"/>
        <end position="131"/>
    </location>
</feature>
<evidence type="ECO:0000313" key="2">
    <source>
        <dbReference type="EMBL" id="CAG8579709.1"/>
    </source>
</evidence>
<sequence length="131" mass="14239">NGIGVEKNEQEAVKWFTYAAQQGIGCEVDLEGATHWLERAASSGCRRSCERLKTLLVKECLGQEASGNGWNRLKPARLSSKAKPSRLELMAQASSSKLAQAGPTNQNQESAMTIGQGPPVLKLDRGSEHFR</sequence>
<feature type="compositionally biased region" description="Polar residues" evidence="1">
    <location>
        <begin position="92"/>
        <end position="113"/>
    </location>
</feature>
<organism evidence="2 3">
    <name type="scientific">Ambispora leptoticha</name>
    <dbReference type="NCBI Taxonomy" id="144679"/>
    <lineage>
        <taxon>Eukaryota</taxon>
        <taxon>Fungi</taxon>
        <taxon>Fungi incertae sedis</taxon>
        <taxon>Mucoromycota</taxon>
        <taxon>Glomeromycotina</taxon>
        <taxon>Glomeromycetes</taxon>
        <taxon>Archaeosporales</taxon>
        <taxon>Ambisporaceae</taxon>
        <taxon>Ambispora</taxon>
    </lineage>
</organism>
<gene>
    <name evidence="2" type="ORF">ALEPTO_LOCUS7201</name>
</gene>
<dbReference type="OrthoDB" id="272077at2759"/>
<evidence type="ECO:0000256" key="1">
    <source>
        <dbReference type="SAM" id="MobiDB-lite"/>
    </source>
</evidence>
<keyword evidence="3" id="KW-1185">Reference proteome</keyword>
<evidence type="ECO:0000313" key="3">
    <source>
        <dbReference type="Proteomes" id="UP000789508"/>
    </source>
</evidence>
<reference evidence="2" key="1">
    <citation type="submission" date="2021-06" db="EMBL/GenBank/DDBJ databases">
        <authorList>
            <person name="Kallberg Y."/>
            <person name="Tangrot J."/>
            <person name="Rosling A."/>
        </authorList>
    </citation>
    <scope>NUCLEOTIDE SEQUENCE</scope>
    <source>
        <strain evidence="2">FL130A</strain>
    </source>
</reference>
<comment type="caution">
    <text evidence="2">The sequence shown here is derived from an EMBL/GenBank/DDBJ whole genome shotgun (WGS) entry which is preliminary data.</text>
</comment>
<dbReference type="Proteomes" id="UP000789508">
    <property type="component" value="Unassembled WGS sequence"/>
</dbReference>
<dbReference type="Gene3D" id="1.25.40.10">
    <property type="entry name" value="Tetratricopeptide repeat domain"/>
    <property type="match status" value="1"/>
</dbReference>